<evidence type="ECO:0000313" key="1">
    <source>
        <dbReference type="EMBL" id="MBB3701745.1"/>
    </source>
</evidence>
<accession>A0A7W5UGZ7</accession>
<protein>
    <recommendedName>
        <fullName evidence="3">SGNH/GDSL hydrolase family protein</fullName>
    </recommendedName>
</protein>
<sequence length="316" mass="36528">MKKFILRTFLLILPLLLLLTAAEVYLRSLPNPSRAKNAWLTAHADSVEVLILGSSHSYYGLTPEVFGPKAYNAAQVSQTLRYDNFILDHYAFRSLRTVILPISDFSFHEDFEHDDTWYYASRYRLYMGCDYHSWLSRYGFEFCSMPTFRERLKTLWQPARLTWSALGQGTDYTLAQKPSDWNNAEARAHNNTFRDAKNVALNEAFFRQLIQTVTQRYHARLVLISTPLTARYRACQYAPQVRAMEARICRAVQSNPRVSYFDFRADTDFTANDFYDADHLTLEGAEKLSNKLRTQLAQESVAAGGTPLPTRQKEQQ</sequence>
<dbReference type="CDD" id="cd00229">
    <property type="entry name" value="SGNH_hydrolase"/>
    <property type="match status" value="1"/>
</dbReference>
<reference evidence="1 2" key="1">
    <citation type="submission" date="2020-08" db="EMBL/GenBank/DDBJ databases">
        <title>Genomic Encyclopedia of Type Strains, Phase IV (KMG-IV): sequencing the most valuable type-strain genomes for metagenomic binning, comparative biology and taxonomic classification.</title>
        <authorList>
            <person name="Goeker M."/>
        </authorList>
    </citation>
    <scope>NUCLEOTIDE SEQUENCE [LARGE SCALE GENOMIC DNA]</scope>
    <source>
        <strain evidence="1 2">DSM 22548</strain>
    </source>
</reference>
<evidence type="ECO:0008006" key="3">
    <source>
        <dbReference type="Google" id="ProtNLM"/>
    </source>
</evidence>
<dbReference type="Proteomes" id="UP000541425">
    <property type="component" value="Unassembled WGS sequence"/>
</dbReference>
<gene>
    <name evidence="1" type="ORF">FHS60_000187</name>
</gene>
<dbReference type="AlphaFoldDB" id="A0A7W5UGZ7"/>
<dbReference type="EMBL" id="JACICA010000001">
    <property type="protein sequence ID" value="MBB3701745.1"/>
    <property type="molecule type" value="Genomic_DNA"/>
</dbReference>
<dbReference type="Gene3D" id="3.40.50.1110">
    <property type="entry name" value="SGNH hydrolase"/>
    <property type="match status" value="1"/>
</dbReference>
<evidence type="ECO:0000313" key="2">
    <source>
        <dbReference type="Proteomes" id="UP000541425"/>
    </source>
</evidence>
<dbReference type="RefSeq" id="WP_183693739.1">
    <property type="nucleotide sequence ID" value="NZ_JACICA010000001.1"/>
</dbReference>
<dbReference type="GO" id="GO:0016788">
    <property type="term" value="F:hydrolase activity, acting on ester bonds"/>
    <property type="evidence" value="ECO:0007669"/>
    <property type="project" value="UniProtKB-ARBA"/>
</dbReference>
<proteinExistence type="predicted"/>
<dbReference type="SUPFAM" id="SSF52266">
    <property type="entry name" value="SGNH hydrolase"/>
    <property type="match status" value="1"/>
</dbReference>
<name>A0A7W5UGZ7_9BACT</name>
<dbReference type="InterPro" id="IPR036514">
    <property type="entry name" value="SGNH_hydro_sf"/>
</dbReference>
<comment type="caution">
    <text evidence="1">The sequence shown here is derived from an EMBL/GenBank/DDBJ whole genome shotgun (WGS) entry which is preliminary data.</text>
</comment>
<organism evidence="1 2">
    <name type="scientific">Alloprevotella rava</name>
    <dbReference type="NCBI Taxonomy" id="671218"/>
    <lineage>
        <taxon>Bacteria</taxon>
        <taxon>Pseudomonadati</taxon>
        <taxon>Bacteroidota</taxon>
        <taxon>Bacteroidia</taxon>
        <taxon>Bacteroidales</taxon>
        <taxon>Prevotellaceae</taxon>
        <taxon>Alloprevotella</taxon>
    </lineage>
</organism>